<feature type="transmembrane region" description="Helical" evidence="1">
    <location>
        <begin position="81"/>
        <end position="102"/>
    </location>
</feature>
<feature type="transmembrane region" description="Helical" evidence="1">
    <location>
        <begin position="39"/>
        <end position="61"/>
    </location>
</feature>
<feature type="transmembrane region" description="Helical" evidence="1">
    <location>
        <begin position="298"/>
        <end position="316"/>
    </location>
</feature>
<feature type="transmembrane region" description="Helical" evidence="1">
    <location>
        <begin position="255"/>
        <end position="278"/>
    </location>
</feature>
<evidence type="ECO:0000313" key="3">
    <source>
        <dbReference type="EMBL" id="GAA2476737.1"/>
    </source>
</evidence>
<evidence type="ECO:0000313" key="4">
    <source>
        <dbReference type="Proteomes" id="UP001500730"/>
    </source>
</evidence>
<feature type="transmembrane region" description="Helical" evidence="1">
    <location>
        <begin position="379"/>
        <end position="397"/>
    </location>
</feature>
<dbReference type="InterPro" id="IPR043728">
    <property type="entry name" value="DUF5671"/>
</dbReference>
<feature type="transmembrane region" description="Helical" evidence="1">
    <location>
        <begin position="418"/>
        <end position="442"/>
    </location>
</feature>
<protein>
    <recommendedName>
        <fullName evidence="2">DUF5671 domain-containing protein</fullName>
    </recommendedName>
</protein>
<comment type="caution">
    <text evidence="3">The sequence shown here is derived from an EMBL/GenBank/DDBJ whole genome shotgun (WGS) entry which is preliminary data.</text>
</comment>
<feature type="domain" description="DUF5671" evidence="2">
    <location>
        <begin position="38"/>
        <end position="162"/>
    </location>
</feature>
<feature type="transmembrane region" description="Helical" evidence="1">
    <location>
        <begin position="147"/>
        <end position="164"/>
    </location>
</feature>
<name>A0ABP5Y8I1_9MICO</name>
<feature type="transmembrane region" description="Helical" evidence="1">
    <location>
        <begin position="176"/>
        <end position="201"/>
    </location>
</feature>
<keyword evidence="4" id="KW-1185">Reference proteome</keyword>
<feature type="transmembrane region" description="Helical" evidence="1">
    <location>
        <begin position="6"/>
        <end position="23"/>
    </location>
</feature>
<feature type="transmembrane region" description="Helical" evidence="1">
    <location>
        <begin position="337"/>
        <end position="359"/>
    </location>
</feature>
<gene>
    <name evidence="3" type="ORF">GCM10009858_12730</name>
</gene>
<feature type="transmembrane region" description="Helical" evidence="1">
    <location>
        <begin position="221"/>
        <end position="243"/>
    </location>
</feature>
<organism evidence="3 4">
    <name type="scientific">Terrabacter carboxydivorans</name>
    <dbReference type="NCBI Taxonomy" id="619730"/>
    <lineage>
        <taxon>Bacteria</taxon>
        <taxon>Bacillati</taxon>
        <taxon>Actinomycetota</taxon>
        <taxon>Actinomycetes</taxon>
        <taxon>Micrococcales</taxon>
        <taxon>Intrasporangiaceae</taxon>
        <taxon>Terrabacter</taxon>
    </lineage>
</organism>
<sequence>MVGTLVLALVVIALVAWGGRRALSHGGPRGSDGTSIRRFFTYLVLFGLLMVAVTGVVGLLARVIDVGRPTEGFEDLLAQQTAFAVVGLPLYVVLAAWTRGHIRSDAAEARSRGFTLYLTAASVVSVVSVVFALQITVGWALGVPFSGGSQFAEIVVWGGVWLVHRAIERRVVGRDVLTVAGLLGAAVGLSVASAGTVLLLGGLLGQVLGISTSTAPDAPSAVQLGVMTLAAGLPVWAVCWLLPARHLQRGTLWHVLVLLVGVAGGLLTAVVGASVALDRLLVWLLRGAGASGTSQLEALPWALGAVVVGGVVWAYHRAVLRPAADTGRTEVRRAYDYLLAGVGIVAAAVGLVVMIVAGVEGLGGADAALVGGSDPLDTVIAAATLMAVGGPVWWFFWRRLEREVAADPVGERRSASRRVYVLVLFGVAGVAAVGALLAGVVSALQDVFAGTVGPQTLQAVRYPLGIIVTSGLVAAYHWTVLRADRGVLGEQRHGPRYVMLVGPADPDVVRAVHARTGGAVSLLARTDTTAPPWTVDALNEVLADLPDAAVVVLAGDDGELRTIPVTPP</sequence>
<keyword evidence="1" id="KW-0472">Membrane</keyword>
<reference evidence="4" key="1">
    <citation type="journal article" date="2019" name="Int. J. Syst. Evol. Microbiol.">
        <title>The Global Catalogue of Microorganisms (GCM) 10K type strain sequencing project: providing services to taxonomists for standard genome sequencing and annotation.</title>
        <authorList>
            <consortium name="The Broad Institute Genomics Platform"/>
            <consortium name="The Broad Institute Genome Sequencing Center for Infectious Disease"/>
            <person name="Wu L."/>
            <person name="Ma J."/>
        </authorList>
    </citation>
    <scope>NUCLEOTIDE SEQUENCE [LARGE SCALE GENOMIC DNA]</scope>
    <source>
        <strain evidence="4">JCM 16259</strain>
    </source>
</reference>
<feature type="transmembrane region" description="Helical" evidence="1">
    <location>
        <begin position="114"/>
        <end position="141"/>
    </location>
</feature>
<evidence type="ECO:0000256" key="1">
    <source>
        <dbReference type="SAM" id="Phobius"/>
    </source>
</evidence>
<accession>A0ABP5Y8I1</accession>
<dbReference type="EMBL" id="BAAARE010000004">
    <property type="protein sequence ID" value="GAA2476737.1"/>
    <property type="molecule type" value="Genomic_DNA"/>
</dbReference>
<dbReference type="RefSeq" id="WP_344253969.1">
    <property type="nucleotide sequence ID" value="NZ_BAAARE010000004.1"/>
</dbReference>
<keyword evidence="1" id="KW-0812">Transmembrane</keyword>
<evidence type="ECO:0000259" key="2">
    <source>
        <dbReference type="Pfam" id="PF18920"/>
    </source>
</evidence>
<feature type="domain" description="DUF5671" evidence="2">
    <location>
        <begin position="333"/>
        <end position="471"/>
    </location>
</feature>
<proteinExistence type="predicted"/>
<keyword evidence="1" id="KW-1133">Transmembrane helix</keyword>
<dbReference type="Pfam" id="PF18920">
    <property type="entry name" value="DUF5671"/>
    <property type="match status" value="2"/>
</dbReference>
<feature type="transmembrane region" description="Helical" evidence="1">
    <location>
        <begin position="462"/>
        <end position="481"/>
    </location>
</feature>
<dbReference type="Proteomes" id="UP001500730">
    <property type="component" value="Unassembled WGS sequence"/>
</dbReference>